<dbReference type="InterPro" id="IPR013783">
    <property type="entry name" value="Ig-like_fold"/>
</dbReference>
<feature type="signal peptide" evidence="1">
    <location>
        <begin position="1"/>
        <end position="20"/>
    </location>
</feature>
<dbReference type="Proteomes" id="UP000653454">
    <property type="component" value="Unassembled WGS sequence"/>
</dbReference>
<name>A0A8S4FVM5_PLUXY</name>
<gene>
    <name evidence="2" type="ORF">PLXY2_LOCUS10651</name>
</gene>
<keyword evidence="3" id="KW-1185">Reference proteome</keyword>
<feature type="chain" id="PRO_5035729561" evidence="1">
    <location>
        <begin position="21"/>
        <end position="63"/>
    </location>
</feature>
<proteinExistence type="predicted"/>
<keyword evidence="1" id="KW-0732">Signal</keyword>
<sequence>MHDPWWAVYVLSIFMLGLDSKLVGEAFQPEFAEPLVNLTVPRGRDATFQCLVQNLGGYRVTIL</sequence>
<protein>
    <submittedName>
        <fullName evidence="2">(diamondback moth) hypothetical protein</fullName>
    </submittedName>
</protein>
<evidence type="ECO:0000313" key="2">
    <source>
        <dbReference type="EMBL" id="CAG9132376.1"/>
    </source>
</evidence>
<comment type="caution">
    <text evidence="2">The sequence shown here is derived from an EMBL/GenBank/DDBJ whole genome shotgun (WGS) entry which is preliminary data.</text>
</comment>
<reference evidence="2" key="1">
    <citation type="submission" date="2020-11" db="EMBL/GenBank/DDBJ databases">
        <authorList>
            <person name="Whiteford S."/>
        </authorList>
    </citation>
    <scope>NUCLEOTIDE SEQUENCE</scope>
</reference>
<dbReference type="AlphaFoldDB" id="A0A8S4FVM5"/>
<evidence type="ECO:0000313" key="3">
    <source>
        <dbReference type="Proteomes" id="UP000653454"/>
    </source>
</evidence>
<organism evidence="2 3">
    <name type="scientific">Plutella xylostella</name>
    <name type="common">Diamondback moth</name>
    <name type="synonym">Plutella maculipennis</name>
    <dbReference type="NCBI Taxonomy" id="51655"/>
    <lineage>
        <taxon>Eukaryota</taxon>
        <taxon>Metazoa</taxon>
        <taxon>Ecdysozoa</taxon>
        <taxon>Arthropoda</taxon>
        <taxon>Hexapoda</taxon>
        <taxon>Insecta</taxon>
        <taxon>Pterygota</taxon>
        <taxon>Neoptera</taxon>
        <taxon>Endopterygota</taxon>
        <taxon>Lepidoptera</taxon>
        <taxon>Glossata</taxon>
        <taxon>Ditrysia</taxon>
        <taxon>Yponomeutoidea</taxon>
        <taxon>Plutellidae</taxon>
        <taxon>Plutella</taxon>
    </lineage>
</organism>
<evidence type="ECO:0000256" key="1">
    <source>
        <dbReference type="SAM" id="SignalP"/>
    </source>
</evidence>
<dbReference type="Gene3D" id="2.60.40.10">
    <property type="entry name" value="Immunoglobulins"/>
    <property type="match status" value="1"/>
</dbReference>
<dbReference type="EMBL" id="CAJHNJ030000048">
    <property type="protein sequence ID" value="CAG9132376.1"/>
    <property type="molecule type" value="Genomic_DNA"/>
</dbReference>
<accession>A0A8S4FVM5</accession>